<name>A0A8H4PMX6_9HYPO</name>
<comment type="caution">
    <text evidence="1">The sequence shown here is derived from an EMBL/GenBank/DDBJ whole genome shotgun (WGS) entry which is preliminary data.</text>
</comment>
<protein>
    <submittedName>
        <fullName evidence="1">Uncharacterized protein</fullName>
    </submittedName>
</protein>
<dbReference type="Proteomes" id="UP000557566">
    <property type="component" value="Unassembled WGS sequence"/>
</dbReference>
<evidence type="ECO:0000313" key="2">
    <source>
        <dbReference type="Proteomes" id="UP000557566"/>
    </source>
</evidence>
<reference evidence="1 2" key="1">
    <citation type="journal article" date="2020" name="Genome Biol. Evol.">
        <title>A new high-quality draft genome assembly of the Chinese cordyceps Ophiocordyceps sinensis.</title>
        <authorList>
            <person name="Shu R."/>
            <person name="Zhang J."/>
            <person name="Meng Q."/>
            <person name="Zhang H."/>
            <person name="Zhou G."/>
            <person name="Li M."/>
            <person name="Wu P."/>
            <person name="Zhao Y."/>
            <person name="Chen C."/>
            <person name="Qin Q."/>
        </authorList>
    </citation>
    <scope>NUCLEOTIDE SEQUENCE [LARGE SCALE GENOMIC DNA]</scope>
    <source>
        <strain evidence="1 2">IOZ07</strain>
    </source>
</reference>
<dbReference type="EMBL" id="JAAVMX010000007">
    <property type="protein sequence ID" value="KAF4506259.1"/>
    <property type="molecule type" value="Genomic_DNA"/>
</dbReference>
<proteinExistence type="predicted"/>
<accession>A0A8H4PMX6</accession>
<gene>
    <name evidence="1" type="ORF">G6O67_006362</name>
</gene>
<keyword evidence="2" id="KW-1185">Reference proteome</keyword>
<dbReference type="AlphaFoldDB" id="A0A8H4PMX6"/>
<sequence length="90" mass="10193">MEQIRVLLYKGDYVSYSYMVTTEYIITSLSYPATPASLPVTKLCHKAHSQACFHYSSAMANNAQWATLTCPAHRENYDYKKPYSKGKNGS</sequence>
<dbReference type="OrthoDB" id="73875at2759"/>
<evidence type="ECO:0000313" key="1">
    <source>
        <dbReference type="EMBL" id="KAF4506259.1"/>
    </source>
</evidence>
<organism evidence="1 2">
    <name type="scientific">Ophiocordyceps sinensis</name>
    <dbReference type="NCBI Taxonomy" id="72228"/>
    <lineage>
        <taxon>Eukaryota</taxon>
        <taxon>Fungi</taxon>
        <taxon>Dikarya</taxon>
        <taxon>Ascomycota</taxon>
        <taxon>Pezizomycotina</taxon>
        <taxon>Sordariomycetes</taxon>
        <taxon>Hypocreomycetidae</taxon>
        <taxon>Hypocreales</taxon>
        <taxon>Ophiocordycipitaceae</taxon>
        <taxon>Ophiocordyceps</taxon>
    </lineage>
</organism>